<comment type="function">
    <text evidence="21">Receptor for CM101, a polysaccharide produced by group B Streptococcus with antipathoangiogenic properties.</text>
</comment>
<evidence type="ECO:0000256" key="20">
    <source>
        <dbReference type="ARBA" id="ARBA00051612"/>
    </source>
</evidence>
<dbReference type="Gene3D" id="1.20.1250.20">
    <property type="entry name" value="MFS general substrate transporter like domains"/>
    <property type="match status" value="2"/>
</dbReference>
<dbReference type="GO" id="GO:0046942">
    <property type="term" value="P:carboxylic acid transport"/>
    <property type="evidence" value="ECO:0007669"/>
    <property type="project" value="UniProtKB-ARBA"/>
</dbReference>
<gene>
    <name evidence="28" type="primary">SLC17A5_12</name>
    <name evidence="28" type="ORF">Bhyg_12935</name>
</gene>
<evidence type="ECO:0000256" key="10">
    <source>
        <dbReference type="ARBA" id="ARBA00023018"/>
    </source>
</evidence>
<comment type="catalytic activity">
    <reaction evidence="15">
        <text>2 nitrate(out) + H(+)(out) = 2 nitrate(in) + H(+)(in)</text>
        <dbReference type="Rhea" id="RHEA:71539"/>
        <dbReference type="ChEBI" id="CHEBI:15378"/>
        <dbReference type="ChEBI" id="CHEBI:17632"/>
    </reaction>
    <physiologicalReaction direction="left-to-right" evidence="15">
        <dbReference type="Rhea" id="RHEA:71540"/>
    </physiologicalReaction>
</comment>
<feature type="transmembrane region" description="Helical" evidence="26">
    <location>
        <begin position="340"/>
        <end position="361"/>
    </location>
</feature>
<comment type="catalytic activity">
    <reaction evidence="16">
        <text>L-aspartate(out) = L-aspartate(in)</text>
        <dbReference type="Rhea" id="RHEA:66332"/>
        <dbReference type="ChEBI" id="CHEBI:29991"/>
    </reaction>
    <physiologicalReaction direction="left-to-right" evidence="16">
        <dbReference type="Rhea" id="RHEA:66333"/>
    </physiologicalReaction>
</comment>
<dbReference type="PANTHER" id="PTHR11662:SF455">
    <property type="entry name" value="GH23975P"/>
    <property type="match status" value="1"/>
</dbReference>
<accession>A0A9Q0S1B6</accession>
<organism evidence="28 29">
    <name type="scientific">Pseudolycoriella hygida</name>
    <dbReference type="NCBI Taxonomy" id="35572"/>
    <lineage>
        <taxon>Eukaryota</taxon>
        <taxon>Metazoa</taxon>
        <taxon>Ecdysozoa</taxon>
        <taxon>Arthropoda</taxon>
        <taxon>Hexapoda</taxon>
        <taxon>Insecta</taxon>
        <taxon>Pterygota</taxon>
        <taxon>Neoptera</taxon>
        <taxon>Endopterygota</taxon>
        <taxon>Diptera</taxon>
        <taxon>Nematocera</taxon>
        <taxon>Sciaroidea</taxon>
        <taxon>Sciaridae</taxon>
        <taxon>Pseudolycoriella</taxon>
    </lineage>
</organism>
<keyword evidence="10" id="KW-0770">Synapse</keyword>
<keyword evidence="5" id="KW-0813">Transport</keyword>
<keyword evidence="6" id="KW-1003">Cell membrane</keyword>
<feature type="domain" description="Major facilitator superfamily (MFS) profile" evidence="27">
    <location>
        <begin position="19"/>
        <end position="432"/>
    </location>
</feature>
<evidence type="ECO:0000256" key="16">
    <source>
        <dbReference type="ARBA" id="ARBA00050554"/>
    </source>
</evidence>
<dbReference type="EMBL" id="WJQU01000003">
    <property type="protein sequence ID" value="KAJ6640186.1"/>
    <property type="molecule type" value="Genomic_DNA"/>
</dbReference>
<evidence type="ECO:0000256" key="7">
    <source>
        <dbReference type="ARBA" id="ARBA00022692"/>
    </source>
</evidence>
<feature type="transmembrane region" description="Helical" evidence="26">
    <location>
        <begin position="21"/>
        <end position="43"/>
    </location>
</feature>
<sequence>MEKEILVETRPIWKKRRYQNVVLAFWAFIMVHSLRTNLSVAIVSMSEEFGWDSKLQGVVLSSFYYGYISTQLFGGWMARKIGGHILLGLGVGSTAVLTLFSPLAARSSAAAFIALRTIMGVVEGVAFPSIYEVWSKWAPPLERSRMAGTSYAGTYVGSVIALSTCGVIAEKMGWDWIFYIYGIVGIVWWILWASLVRGRPETDPWISDEEKKYILGCLRRDDVIKKASSVPWASIATSIPFYAIIISHFAENWGLYTMLTQLPTFMKQSLQFDLSESGFLSSVPYLSLGIVLFFVSYLADWVQKRGFLTTGQTRKYFNCSAFLAQVLFMMLTAYQSNTTLIIIFLTFGAAIGSFAICGYGVNHLDIAPNYASILMGISNTIGSIPGIVSPIISGIIVTDQTDSEQWKWIFIIAAIIYGTGSVTFWFMSTGEVQEWAKDKPDEESAIKNKSIDSLQTDVSTMKQLEAKEK</sequence>
<dbReference type="GO" id="GO:0016323">
    <property type="term" value="C:basolateral plasma membrane"/>
    <property type="evidence" value="ECO:0007669"/>
    <property type="project" value="UniProtKB-SubCell"/>
</dbReference>
<evidence type="ECO:0000256" key="26">
    <source>
        <dbReference type="SAM" id="Phobius"/>
    </source>
</evidence>
<comment type="catalytic activity">
    <reaction evidence="19">
        <text>L-glutamate(out) = L-glutamate(in)</text>
        <dbReference type="Rhea" id="RHEA:66336"/>
        <dbReference type="ChEBI" id="CHEBI:29985"/>
    </reaction>
    <physiologicalReaction direction="left-to-right" evidence="19">
        <dbReference type="Rhea" id="RHEA:66337"/>
    </physiologicalReaction>
</comment>
<evidence type="ECO:0000256" key="24">
    <source>
        <dbReference type="ARBA" id="ARBA00081195"/>
    </source>
</evidence>
<feature type="transmembrane region" description="Helical" evidence="26">
    <location>
        <begin position="110"/>
        <end position="131"/>
    </location>
</feature>
<keyword evidence="12" id="KW-0325">Glycoprotein</keyword>
<feature type="transmembrane region" description="Helical" evidence="26">
    <location>
        <begin position="408"/>
        <end position="427"/>
    </location>
</feature>
<dbReference type="Pfam" id="PF07690">
    <property type="entry name" value="MFS_1"/>
    <property type="match status" value="1"/>
</dbReference>
<dbReference type="PROSITE" id="PS50850">
    <property type="entry name" value="MFS"/>
    <property type="match status" value="1"/>
</dbReference>
<evidence type="ECO:0000259" key="27">
    <source>
        <dbReference type="PROSITE" id="PS50850"/>
    </source>
</evidence>
<keyword evidence="9 26" id="KW-1133">Transmembrane helix</keyword>
<evidence type="ECO:0000256" key="17">
    <source>
        <dbReference type="ARBA" id="ARBA00050625"/>
    </source>
</evidence>
<keyword evidence="7 26" id="KW-0812">Transmembrane</keyword>
<comment type="catalytic activity">
    <reaction evidence="20">
        <text>D-glucuronate(out) + H(+)(out) = D-glucuronate(in) + H(+)(in)</text>
        <dbReference type="Rhea" id="RHEA:72591"/>
        <dbReference type="ChEBI" id="CHEBI:15378"/>
        <dbReference type="ChEBI" id="CHEBI:58720"/>
    </reaction>
    <physiologicalReaction direction="left-to-right" evidence="20">
        <dbReference type="Rhea" id="RHEA:72592"/>
    </physiologicalReaction>
</comment>
<evidence type="ECO:0000256" key="11">
    <source>
        <dbReference type="ARBA" id="ARBA00023136"/>
    </source>
</evidence>
<evidence type="ECO:0000256" key="8">
    <source>
        <dbReference type="ARBA" id="ARBA00022847"/>
    </source>
</evidence>
<feature type="transmembrane region" description="Helical" evidence="26">
    <location>
        <begin position="229"/>
        <end position="250"/>
    </location>
</feature>
<dbReference type="FunFam" id="1.20.1250.20:FF:000067">
    <property type="entry name" value="sialin isoform X2"/>
    <property type="match status" value="1"/>
</dbReference>
<feature type="transmembrane region" description="Helical" evidence="26">
    <location>
        <begin position="315"/>
        <end position="334"/>
    </location>
</feature>
<comment type="subcellular location">
    <subcellularLocation>
        <location evidence="2">Basolateral cell membrane</location>
        <topology evidence="2">Multi-pass membrane protein</topology>
    </subcellularLocation>
    <subcellularLocation>
        <location evidence="3">Cytoplasmic vesicle</location>
        <location evidence="3">Secretory vesicle membrane</location>
        <topology evidence="3">Multi-pass membrane protein</topology>
    </subcellularLocation>
    <subcellularLocation>
        <location evidence="1">Cytoplasmic vesicle</location>
        <location evidence="1">Secretory vesicle</location>
        <location evidence="1">Synaptic vesicle membrane</location>
    </subcellularLocation>
    <subcellularLocation>
        <location evidence="4">Lysosome membrane</location>
    </subcellularLocation>
</comment>
<evidence type="ECO:0000256" key="9">
    <source>
        <dbReference type="ARBA" id="ARBA00022989"/>
    </source>
</evidence>
<keyword evidence="13" id="KW-0458">Lysosome</keyword>
<comment type="catalytic activity">
    <reaction evidence="18">
        <text>N-acetyl-L-aspartyl-L-glutamate(out) = N-acetyl-L-aspartyl-L-glutamate(in)</text>
        <dbReference type="Rhea" id="RHEA:72599"/>
        <dbReference type="ChEBI" id="CHEBI:76931"/>
    </reaction>
    <physiologicalReaction direction="left-to-right" evidence="18">
        <dbReference type="Rhea" id="RHEA:72600"/>
    </physiologicalReaction>
</comment>
<dbReference type="InterPro" id="IPR020846">
    <property type="entry name" value="MFS_dom"/>
</dbReference>
<keyword evidence="8" id="KW-0769">Symport</keyword>
<comment type="caution">
    <text evidence="28">The sequence shown here is derived from an EMBL/GenBank/DDBJ whole genome shotgun (WGS) entry which is preliminary data.</text>
</comment>
<name>A0A9Q0S1B6_9DIPT</name>
<evidence type="ECO:0000256" key="1">
    <source>
        <dbReference type="ARBA" id="ARBA00004432"/>
    </source>
</evidence>
<evidence type="ECO:0000256" key="2">
    <source>
        <dbReference type="ARBA" id="ARBA00004554"/>
    </source>
</evidence>
<evidence type="ECO:0000256" key="15">
    <source>
        <dbReference type="ARBA" id="ARBA00050101"/>
    </source>
</evidence>
<dbReference type="GO" id="GO:0005765">
    <property type="term" value="C:lysosomal membrane"/>
    <property type="evidence" value="ECO:0007669"/>
    <property type="project" value="UniProtKB-SubCell"/>
</dbReference>
<evidence type="ECO:0000256" key="22">
    <source>
        <dbReference type="ARBA" id="ARBA00069713"/>
    </source>
</evidence>
<keyword evidence="14" id="KW-0968">Cytoplasmic vesicle</keyword>
<protein>
    <recommendedName>
        <fullName evidence="22">Sialin</fullName>
    </recommendedName>
    <alternativeName>
        <fullName evidence="25">H(+)/nitrate cotransporter</fullName>
    </alternativeName>
    <alternativeName>
        <fullName evidence="23">H(+)/sialic acid cotransporter</fullName>
    </alternativeName>
    <alternativeName>
        <fullName evidence="24">Vesicular excitatory amino acid transporter</fullName>
    </alternativeName>
</protein>
<evidence type="ECO:0000256" key="25">
    <source>
        <dbReference type="ARBA" id="ARBA00081925"/>
    </source>
</evidence>
<evidence type="ECO:0000256" key="14">
    <source>
        <dbReference type="ARBA" id="ARBA00023329"/>
    </source>
</evidence>
<dbReference type="FunFam" id="1.20.1250.20:FF:000003">
    <property type="entry name" value="Solute carrier family 17 member 3"/>
    <property type="match status" value="1"/>
</dbReference>
<evidence type="ECO:0000313" key="29">
    <source>
        <dbReference type="Proteomes" id="UP001151699"/>
    </source>
</evidence>
<evidence type="ECO:0000256" key="12">
    <source>
        <dbReference type="ARBA" id="ARBA00023180"/>
    </source>
</evidence>
<evidence type="ECO:0000256" key="23">
    <source>
        <dbReference type="ARBA" id="ARBA00080244"/>
    </source>
</evidence>
<dbReference type="InterPro" id="IPR050382">
    <property type="entry name" value="MFS_Na/Anion_cotransporter"/>
</dbReference>
<dbReference type="SUPFAM" id="SSF103473">
    <property type="entry name" value="MFS general substrate transporter"/>
    <property type="match status" value="1"/>
</dbReference>
<feature type="transmembrane region" description="Helical" evidence="26">
    <location>
        <begin position="283"/>
        <end position="303"/>
    </location>
</feature>
<dbReference type="PANTHER" id="PTHR11662">
    <property type="entry name" value="SOLUTE CARRIER FAMILY 17"/>
    <property type="match status" value="1"/>
</dbReference>
<dbReference type="GO" id="GO:0006820">
    <property type="term" value="P:monoatomic anion transport"/>
    <property type="evidence" value="ECO:0007669"/>
    <property type="project" value="TreeGrafter"/>
</dbReference>
<evidence type="ECO:0000256" key="13">
    <source>
        <dbReference type="ARBA" id="ARBA00023228"/>
    </source>
</evidence>
<dbReference type="GO" id="GO:0030672">
    <property type="term" value="C:synaptic vesicle membrane"/>
    <property type="evidence" value="ECO:0007669"/>
    <property type="project" value="UniProtKB-SubCell"/>
</dbReference>
<dbReference type="GO" id="GO:0015293">
    <property type="term" value="F:symporter activity"/>
    <property type="evidence" value="ECO:0007669"/>
    <property type="project" value="UniProtKB-KW"/>
</dbReference>
<evidence type="ECO:0000256" key="5">
    <source>
        <dbReference type="ARBA" id="ARBA00022448"/>
    </source>
</evidence>
<evidence type="ECO:0000256" key="18">
    <source>
        <dbReference type="ARBA" id="ARBA00051403"/>
    </source>
</evidence>
<keyword evidence="11 26" id="KW-0472">Membrane</keyword>
<dbReference type="AlphaFoldDB" id="A0A9Q0S1B6"/>
<dbReference type="InterPro" id="IPR011701">
    <property type="entry name" value="MFS"/>
</dbReference>
<reference evidence="28" key="1">
    <citation type="submission" date="2022-07" db="EMBL/GenBank/DDBJ databases">
        <authorList>
            <person name="Trinca V."/>
            <person name="Uliana J.V.C."/>
            <person name="Torres T.T."/>
            <person name="Ward R.J."/>
            <person name="Monesi N."/>
        </authorList>
    </citation>
    <scope>NUCLEOTIDE SEQUENCE</scope>
    <source>
        <strain evidence="28">HSMRA1968</strain>
        <tissue evidence="28">Whole embryos</tissue>
    </source>
</reference>
<comment type="catalytic activity">
    <reaction evidence="17">
        <text>N-acetylneuraminate(in) + H(+)(in) = N-acetylneuraminate(out) + H(+)(out)</text>
        <dbReference type="Rhea" id="RHEA:28987"/>
        <dbReference type="ChEBI" id="CHEBI:15378"/>
        <dbReference type="ChEBI" id="CHEBI:35418"/>
    </reaction>
    <physiologicalReaction direction="right-to-left" evidence="17">
        <dbReference type="Rhea" id="RHEA:28989"/>
    </physiologicalReaction>
</comment>
<dbReference type="OrthoDB" id="2985014at2759"/>
<dbReference type="InterPro" id="IPR036259">
    <property type="entry name" value="MFS_trans_sf"/>
</dbReference>
<evidence type="ECO:0000256" key="3">
    <source>
        <dbReference type="ARBA" id="ARBA00004638"/>
    </source>
</evidence>
<evidence type="ECO:0000256" key="4">
    <source>
        <dbReference type="ARBA" id="ARBA00004656"/>
    </source>
</evidence>
<feature type="transmembrane region" description="Helical" evidence="26">
    <location>
        <begin position="152"/>
        <end position="170"/>
    </location>
</feature>
<evidence type="ECO:0000256" key="19">
    <source>
        <dbReference type="ARBA" id="ARBA00051447"/>
    </source>
</evidence>
<evidence type="ECO:0000256" key="21">
    <source>
        <dbReference type="ARBA" id="ARBA00056891"/>
    </source>
</evidence>
<evidence type="ECO:0000313" key="28">
    <source>
        <dbReference type="EMBL" id="KAJ6640186.1"/>
    </source>
</evidence>
<feature type="transmembrane region" description="Helical" evidence="26">
    <location>
        <begin position="85"/>
        <end position="104"/>
    </location>
</feature>
<feature type="transmembrane region" description="Helical" evidence="26">
    <location>
        <begin position="373"/>
        <end position="396"/>
    </location>
</feature>
<dbReference type="Proteomes" id="UP001151699">
    <property type="component" value="Chromosome X"/>
</dbReference>
<keyword evidence="29" id="KW-1185">Reference proteome</keyword>
<feature type="transmembrane region" description="Helical" evidence="26">
    <location>
        <begin position="55"/>
        <end position="73"/>
    </location>
</feature>
<proteinExistence type="predicted"/>
<evidence type="ECO:0000256" key="6">
    <source>
        <dbReference type="ARBA" id="ARBA00022475"/>
    </source>
</evidence>
<dbReference type="CDD" id="cd17318">
    <property type="entry name" value="MFS_SLC17"/>
    <property type="match status" value="1"/>
</dbReference>
<feature type="transmembrane region" description="Helical" evidence="26">
    <location>
        <begin position="176"/>
        <end position="196"/>
    </location>
</feature>